<dbReference type="PANTHER" id="PTHR46320:SF1">
    <property type="entry name" value="GLYCEROPHOSPHODIESTER PHOSPHODIESTERASE 1"/>
    <property type="match status" value="1"/>
</dbReference>
<dbReference type="InterPro" id="IPR000601">
    <property type="entry name" value="PKD_dom"/>
</dbReference>
<dbReference type="PROSITE" id="PS51704">
    <property type="entry name" value="GP_PDE"/>
    <property type="match status" value="1"/>
</dbReference>
<dbReference type="eggNOG" id="COG0584">
    <property type="taxonomic scope" value="Bacteria"/>
</dbReference>
<sequence length="372" mass="42031">MYIKKSCCLFVLLLLLLQSCSKSDNLESEKIHIGVSANEVNYGEMVTFTIENVNATDIASIRWDFGDGKSSTEQAPKHAYTLPDDYTVMAYVSFVSGEKKTHKTIIKVTAKEVEAGVRSSIPASLKEGRYQVCAHRGYWKEAPENSIQAIEKAILNKIDYIEIDVRMTKDGKLVLMHNSTIDKVTNGTGKVSALTYDEIASFYMYHGTELTSERVPLLSEALMCARGKIYVDIDMKISDYRAVYEVVKKCGMLSQSMFTVYEVPNAAKLVNIDKEVNVFPVIYSMEELEQYMSLVKNLSVVQFNPRTWKDEILNKAYNNGIAGFMNVYINSDETPAKDNYRKVDEFVKLGGTVVQTDFPVELKTYLDKLNKN</sequence>
<dbReference type="AlphaFoldDB" id="A0A1M6HS14"/>
<evidence type="ECO:0000313" key="5">
    <source>
        <dbReference type="Proteomes" id="UP000184192"/>
    </source>
</evidence>
<dbReference type="GeneID" id="92713157"/>
<keyword evidence="5" id="KW-1185">Reference proteome</keyword>
<dbReference type="CDD" id="cd08566">
    <property type="entry name" value="GDPD_AtGDE_like"/>
    <property type="match status" value="1"/>
</dbReference>
<feature type="domain" description="PKD" evidence="2">
    <location>
        <begin position="29"/>
        <end position="113"/>
    </location>
</feature>
<feature type="domain" description="GP-PDE" evidence="3">
    <location>
        <begin position="130"/>
        <end position="366"/>
    </location>
</feature>
<organism evidence="4 5">
    <name type="scientific">Bacteroides stercorirosoris</name>
    <dbReference type="NCBI Taxonomy" id="871324"/>
    <lineage>
        <taxon>Bacteria</taxon>
        <taxon>Pseudomonadati</taxon>
        <taxon>Bacteroidota</taxon>
        <taxon>Bacteroidia</taxon>
        <taxon>Bacteroidales</taxon>
        <taxon>Bacteroidaceae</taxon>
        <taxon>Bacteroides</taxon>
    </lineage>
</organism>
<evidence type="ECO:0000259" key="3">
    <source>
        <dbReference type="PROSITE" id="PS51704"/>
    </source>
</evidence>
<dbReference type="PANTHER" id="PTHR46320">
    <property type="entry name" value="GLYCEROPHOSPHODIESTER PHOSPHODIESTERASE 1"/>
    <property type="match status" value="1"/>
</dbReference>
<accession>A0A1M6HS14</accession>
<dbReference type="InterPro" id="IPR035986">
    <property type="entry name" value="PKD_dom_sf"/>
</dbReference>
<dbReference type="GO" id="GO:0006580">
    <property type="term" value="P:ethanolamine metabolic process"/>
    <property type="evidence" value="ECO:0007669"/>
    <property type="project" value="TreeGrafter"/>
</dbReference>
<dbReference type="GO" id="GO:0005886">
    <property type="term" value="C:plasma membrane"/>
    <property type="evidence" value="ECO:0007669"/>
    <property type="project" value="TreeGrafter"/>
</dbReference>
<protein>
    <submittedName>
        <fullName evidence="4">PKD domain-containing protein</fullName>
    </submittedName>
</protein>
<dbReference type="RefSeq" id="WP_081795766.1">
    <property type="nucleotide sequence ID" value="NZ_FQZN01000019.1"/>
</dbReference>
<dbReference type="GO" id="GO:0008889">
    <property type="term" value="F:glycerophosphodiester phosphodiesterase activity"/>
    <property type="evidence" value="ECO:0007669"/>
    <property type="project" value="TreeGrafter"/>
</dbReference>
<gene>
    <name evidence="4" type="ORF">SAMN05444350_11960</name>
</gene>
<dbReference type="PROSITE" id="PS51257">
    <property type="entry name" value="PROKAR_LIPOPROTEIN"/>
    <property type="match status" value="1"/>
</dbReference>
<feature type="signal peptide" evidence="1">
    <location>
        <begin position="1"/>
        <end position="23"/>
    </location>
</feature>
<dbReference type="GO" id="GO:0006644">
    <property type="term" value="P:phospholipid metabolic process"/>
    <property type="evidence" value="ECO:0007669"/>
    <property type="project" value="TreeGrafter"/>
</dbReference>
<dbReference type="InterPro" id="IPR017946">
    <property type="entry name" value="PLC-like_Pdiesterase_TIM-brl"/>
</dbReference>
<dbReference type="Pfam" id="PF03009">
    <property type="entry name" value="GDPD"/>
    <property type="match status" value="1"/>
</dbReference>
<evidence type="ECO:0000313" key="4">
    <source>
        <dbReference type="EMBL" id="SHJ24953.1"/>
    </source>
</evidence>
<dbReference type="CDD" id="cd00146">
    <property type="entry name" value="PKD"/>
    <property type="match status" value="1"/>
</dbReference>
<dbReference type="SUPFAM" id="SSF49299">
    <property type="entry name" value="PKD domain"/>
    <property type="match status" value="1"/>
</dbReference>
<dbReference type="InterPro" id="IPR030395">
    <property type="entry name" value="GP_PDE_dom"/>
</dbReference>
<dbReference type="SMART" id="SM00089">
    <property type="entry name" value="PKD"/>
    <property type="match status" value="1"/>
</dbReference>
<dbReference type="GO" id="GO:0070291">
    <property type="term" value="P:N-acylethanolamine metabolic process"/>
    <property type="evidence" value="ECO:0007669"/>
    <property type="project" value="TreeGrafter"/>
</dbReference>
<dbReference type="InterPro" id="IPR013783">
    <property type="entry name" value="Ig-like_fold"/>
</dbReference>
<dbReference type="Pfam" id="PF18911">
    <property type="entry name" value="PKD_4"/>
    <property type="match status" value="1"/>
</dbReference>
<dbReference type="Gene3D" id="2.60.40.10">
    <property type="entry name" value="Immunoglobulins"/>
    <property type="match status" value="1"/>
</dbReference>
<dbReference type="Gene3D" id="3.20.20.190">
    <property type="entry name" value="Phosphatidylinositol (PI) phosphodiesterase"/>
    <property type="match status" value="1"/>
</dbReference>
<dbReference type="SUPFAM" id="SSF51695">
    <property type="entry name" value="PLC-like phosphodiesterases"/>
    <property type="match status" value="1"/>
</dbReference>
<name>A0A1M6HS14_9BACE</name>
<dbReference type="EMBL" id="FQZN01000019">
    <property type="protein sequence ID" value="SHJ24953.1"/>
    <property type="molecule type" value="Genomic_DNA"/>
</dbReference>
<dbReference type="Proteomes" id="UP000184192">
    <property type="component" value="Unassembled WGS sequence"/>
</dbReference>
<reference evidence="5" key="1">
    <citation type="submission" date="2016-11" db="EMBL/GenBank/DDBJ databases">
        <authorList>
            <person name="Varghese N."/>
            <person name="Submissions S."/>
        </authorList>
    </citation>
    <scope>NUCLEOTIDE SEQUENCE [LARGE SCALE GENOMIC DNA]</scope>
    <source>
        <strain evidence="5">DSM 26884</strain>
    </source>
</reference>
<proteinExistence type="predicted"/>
<keyword evidence="1" id="KW-0732">Signal</keyword>
<evidence type="ECO:0000259" key="2">
    <source>
        <dbReference type="PROSITE" id="PS50093"/>
    </source>
</evidence>
<dbReference type="PROSITE" id="PS50093">
    <property type="entry name" value="PKD"/>
    <property type="match status" value="1"/>
</dbReference>
<dbReference type="InterPro" id="IPR022409">
    <property type="entry name" value="PKD/Chitinase_dom"/>
</dbReference>
<feature type="chain" id="PRO_5012160927" evidence="1">
    <location>
        <begin position="24"/>
        <end position="372"/>
    </location>
</feature>
<evidence type="ECO:0000256" key="1">
    <source>
        <dbReference type="SAM" id="SignalP"/>
    </source>
</evidence>